<proteinExistence type="predicted"/>
<keyword evidence="4" id="KW-1185">Reference proteome</keyword>
<dbReference type="STRING" id="362976.HQ_3289A"/>
<name>Q18F72_HALWD</name>
<dbReference type="InterPro" id="IPR027417">
    <property type="entry name" value="P-loop_NTPase"/>
</dbReference>
<dbReference type="AlphaFoldDB" id="Q18F72"/>
<feature type="region of interest" description="Disordered" evidence="1">
    <location>
        <begin position="253"/>
        <end position="278"/>
    </location>
</feature>
<dbReference type="KEGG" id="hwa:HQ_3289A"/>
<evidence type="ECO:0000313" key="4">
    <source>
        <dbReference type="Proteomes" id="UP000001975"/>
    </source>
</evidence>
<dbReference type="PANTHER" id="PTHR30121">
    <property type="entry name" value="UNCHARACTERIZED PROTEIN YJGR-RELATED"/>
    <property type="match status" value="1"/>
</dbReference>
<dbReference type="EMBL" id="AM180088">
    <property type="protein sequence ID" value="CAJ53386.1"/>
    <property type="molecule type" value="Genomic_DNA"/>
</dbReference>
<gene>
    <name evidence="3" type="ordered locus">HQ_3289A</name>
</gene>
<feature type="compositionally biased region" description="Polar residues" evidence="1">
    <location>
        <begin position="253"/>
        <end position="263"/>
    </location>
</feature>
<dbReference type="Pfam" id="PF12846">
    <property type="entry name" value="AAA_10"/>
    <property type="match status" value="1"/>
</dbReference>
<dbReference type="Gene3D" id="3.40.50.300">
    <property type="entry name" value="P-loop containing nucleotide triphosphate hydrolases"/>
    <property type="match status" value="1"/>
</dbReference>
<dbReference type="Proteomes" id="UP000001975">
    <property type="component" value="Chromosome"/>
</dbReference>
<dbReference type="Pfam" id="PF26593">
    <property type="entry name" value="TraC-like"/>
    <property type="match status" value="1"/>
</dbReference>
<dbReference type="HOGENOM" id="CLU_387650_0_0_2"/>
<dbReference type="GeneID" id="4194862"/>
<evidence type="ECO:0000259" key="2">
    <source>
        <dbReference type="Pfam" id="PF26593"/>
    </source>
</evidence>
<dbReference type="SUPFAM" id="SSF52540">
    <property type="entry name" value="P-loop containing nucleoside triphosphate hydrolases"/>
    <property type="match status" value="1"/>
</dbReference>
<dbReference type="RefSeq" id="WP_011572491.1">
    <property type="nucleotide sequence ID" value="NC_008212.1"/>
</dbReference>
<evidence type="ECO:0000313" key="3">
    <source>
        <dbReference type="EMBL" id="CAJ53386.1"/>
    </source>
</evidence>
<feature type="domain" description="TraC-like" evidence="2">
    <location>
        <begin position="100"/>
        <end position="231"/>
    </location>
</feature>
<dbReference type="InterPro" id="IPR051162">
    <property type="entry name" value="T4SS_component"/>
</dbReference>
<evidence type="ECO:0000256" key="1">
    <source>
        <dbReference type="SAM" id="MobiDB-lite"/>
    </source>
</evidence>
<dbReference type="InterPro" id="IPR058596">
    <property type="entry name" value="TraC-like_dom"/>
</dbReference>
<reference evidence="3 4" key="1">
    <citation type="journal article" date="2006" name="BMC Genomics">
        <title>The genome of the square archaeon Haloquadratum walsbyi: life at the limits of water activity.</title>
        <authorList>
            <person name="Bolhuis H.H."/>
            <person name="Palm P.P."/>
            <person name="Wende A.W."/>
            <person name="Falb M.M."/>
            <person name="Rampp M.M."/>
            <person name="Rodriguez-Valera F.F."/>
            <person name="Pfeiffer F.F."/>
            <person name="Oesterhelt D.D."/>
        </authorList>
    </citation>
    <scope>NUCLEOTIDE SEQUENCE [LARGE SCALE GENOMIC DNA]</scope>
    <source>
        <strain evidence="4">DSM 16790 / HBSQ001</strain>
    </source>
</reference>
<dbReference type="eggNOG" id="arCOG07496">
    <property type="taxonomic scope" value="Archaea"/>
</dbReference>
<dbReference type="PANTHER" id="PTHR30121:SF6">
    <property type="entry name" value="SLR6007 PROTEIN"/>
    <property type="match status" value="1"/>
</dbReference>
<protein>
    <recommendedName>
        <fullName evidence="2">TraC-like domain-containing protein</fullName>
    </recommendedName>
</protein>
<sequence length="712" mass="80322">MTERIRIPRKLATPIHLFGRFTPRDLLRIGLPILTAATLLQPQPTPTNIAGAAAAAITAATWYLVRPAGQTLDTHLYHSLRYTTTQLLNTSKNTIETRETHVKTNDGSAVAVIKVEPTNLGMKTSDEQKALHTIYRNLLASVTYPIQIHSRQTPLEFNDYINNIDTQQHQNRLRTGYLRLLQKIADSGHNHTQHYITVRAHPSEQKQLLTDTNNDNNQLADDLDQRTTEIIEALDTSELNTRRLTGQQLNNTAQKLHNPNPQTTHKHNSQPHNGNGEYSQTLAISELPTDLDIGWTLNLLRSNARVDITQTIKPCKPSDATQKLNRASEQLQAEINSLLRQGYLSTNKLESTLEDAEWMLDLLAQRKDNPVHYAAYITIHHPDKQQCAQALEQVQNRCNTMRIQTHRPILQTDKALATWQPLQPDQLNHTQLMPARSAAAGFPFGTQSINQTNGVLHGTDTSDQTPVILDRFQWSSHSMARMGMVGSGKSYATKLEILRSHLAYPNLKIHIIDPKNEYADIARALNGQAHTLQPGKTQPQNLPIHTHQTNAYQVQNRGQRENTELLAKLVEHLYQRVSQTQQPTLVVIDEARILMNDEQGRQLLNQFVLEGRDTNTAITLISQNASHFTHCREGREILDNMPGKIFMKHDRVPQSVVDYFDLSTREKQQLHELRTGTNAPHSEALVRVSGQLNTKIKIESTPEEHGLIGGNT</sequence>
<accession>Q18F72</accession>
<organism evidence="3 4">
    <name type="scientific">Haloquadratum walsbyi (strain DSM 16790 / HBSQ001)</name>
    <dbReference type="NCBI Taxonomy" id="362976"/>
    <lineage>
        <taxon>Archaea</taxon>
        <taxon>Methanobacteriati</taxon>
        <taxon>Methanobacteriota</taxon>
        <taxon>Stenosarchaea group</taxon>
        <taxon>Halobacteria</taxon>
        <taxon>Halobacteriales</taxon>
        <taxon>Haloferacaceae</taxon>
        <taxon>Haloquadratum</taxon>
    </lineage>
</organism>